<evidence type="ECO:0000313" key="1">
    <source>
        <dbReference type="EMBL" id="PHK94994.1"/>
    </source>
</evidence>
<evidence type="ECO:0000313" key="2">
    <source>
        <dbReference type="Proteomes" id="UP000223527"/>
    </source>
</evidence>
<sequence>MTPAVLAEGAEAALLRDPAWRGSGAATVEEYARWAGHLCGMACLKMVLAARTGRAHPMLELARGCAAEGGYVEEADGAIRGLIYAPFIRYAAARFGLRAATHLGLAPADLVPLLAGGGFFMASVHKDIRWPERVPPHTGGHLVLVTAATPEAITFHNPSGHEPAAREDVSLPPAVFGRFFAGRGIAIA</sequence>
<name>A0A2C7AD36_9PROT</name>
<dbReference type="Gene3D" id="3.90.70.10">
    <property type="entry name" value="Cysteine proteinases"/>
    <property type="match status" value="1"/>
</dbReference>
<proteinExistence type="predicted"/>
<dbReference type="EMBL" id="PDNU01000017">
    <property type="protein sequence ID" value="PHK94994.1"/>
    <property type="molecule type" value="Genomic_DNA"/>
</dbReference>
<evidence type="ECO:0008006" key="3">
    <source>
        <dbReference type="Google" id="ProtNLM"/>
    </source>
</evidence>
<protein>
    <recommendedName>
        <fullName evidence="3">Peptidase C39-like domain-containing protein</fullName>
    </recommendedName>
</protein>
<reference evidence="1 2" key="1">
    <citation type="submission" date="2017-10" db="EMBL/GenBank/DDBJ databases">
        <authorList>
            <person name="Banno H."/>
            <person name="Chua N.-H."/>
        </authorList>
    </citation>
    <scope>NUCLEOTIDE SEQUENCE [LARGE SCALE GENOMIC DNA]</scope>
    <source>
        <strain evidence="1 2">YW11</strain>
    </source>
</reference>
<comment type="caution">
    <text evidence="1">The sequence shown here is derived from an EMBL/GenBank/DDBJ whole genome shotgun (WGS) entry which is preliminary data.</text>
</comment>
<gene>
    <name evidence="1" type="ORF">CR162_11160</name>
</gene>
<dbReference type="Proteomes" id="UP000223527">
    <property type="component" value="Unassembled WGS sequence"/>
</dbReference>
<dbReference type="OrthoDB" id="2602488at2"/>
<organism evidence="1 2">
    <name type="scientific">Teichococcus rhizosphaerae</name>
    <dbReference type="NCBI Taxonomy" id="1335062"/>
    <lineage>
        <taxon>Bacteria</taxon>
        <taxon>Pseudomonadati</taxon>
        <taxon>Pseudomonadota</taxon>
        <taxon>Alphaproteobacteria</taxon>
        <taxon>Acetobacterales</taxon>
        <taxon>Roseomonadaceae</taxon>
        <taxon>Roseomonas</taxon>
    </lineage>
</organism>
<keyword evidence="2" id="KW-1185">Reference proteome</keyword>
<dbReference type="AlphaFoldDB" id="A0A2C7AD36"/>
<accession>A0A2C7AD36</accession>